<dbReference type="InterPro" id="IPR015421">
    <property type="entry name" value="PyrdxlP-dep_Trfase_major"/>
</dbReference>
<accession>A0A9W6K1T2</accession>
<evidence type="ECO:0000256" key="2">
    <source>
        <dbReference type="ARBA" id="ARBA00022898"/>
    </source>
</evidence>
<keyword evidence="2 3" id="KW-0663">Pyridoxal phosphate</keyword>
<dbReference type="RefSeq" id="WP_213360360.1">
    <property type="nucleotide sequence ID" value="NZ_BSFM01000017.1"/>
</dbReference>
<dbReference type="AlphaFoldDB" id="A0A9W6K1T2"/>
<evidence type="ECO:0000313" key="4">
    <source>
        <dbReference type="EMBL" id="GLK86135.1"/>
    </source>
</evidence>
<dbReference type="InterPro" id="IPR015422">
    <property type="entry name" value="PyrdxlP-dep_Trfase_small"/>
</dbReference>
<dbReference type="PANTHER" id="PTHR43713:SF3">
    <property type="entry name" value="GLUTAMATE-1-SEMIALDEHYDE 2,1-AMINOMUTASE 1, CHLOROPLASTIC-RELATED"/>
    <property type="match status" value="1"/>
</dbReference>
<name>A0A9W6K1T2_9HYPH</name>
<comment type="similarity">
    <text evidence="3">Belongs to the class-III pyridoxal-phosphate-dependent aminotransferase family.</text>
</comment>
<dbReference type="InterPro" id="IPR049704">
    <property type="entry name" value="Aminotrans_3_PPA_site"/>
</dbReference>
<reference evidence="4" key="1">
    <citation type="journal article" date="2014" name="Int. J. Syst. Evol. Microbiol.">
        <title>Complete genome sequence of Corynebacterium casei LMG S-19264T (=DSM 44701T), isolated from a smear-ripened cheese.</title>
        <authorList>
            <consortium name="US DOE Joint Genome Institute (JGI-PGF)"/>
            <person name="Walter F."/>
            <person name="Albersmeier A."/>
            <person name="Kalinowski J."/>
            <person name="Ruckert C."/>
        </authorList>
    </citation>
    <scope>NUCLEOTIDE SEQUENCE</scope>
    <source>
        <strain evidence="4">VKM B-2789</strain>
    </source>
</reference>
<organism evidence="4 5">
    <name type="scientific">Ancylobacter defluvii</name>
    <dbReference type="NCBI Taxonomy" id="1282440"/>
    <lineage>
        <taxon>Bacteria</taxon>
        <taxon>Pseudomonadati</taxon>
        <taxon>Pseudomonadota</taxon>
        <taxon>Alphaproteobacteria</taxon>
        <taxon>Hyphomicrobiales</taxon>
        <taxon>Xanthobacteraceae</taxon>
        <taxon>Ancylobacter</taxon>
    </lineage>
</organism>
<sequence length="431" mass="46968">MSWTNSRNAELKQRAAQVIPGGMYGHESTALLPADFPQFFRRAEGTRLWDADDNEYIDYMCAYGPNLLGYRQPEVDAAVRAQMQLGDTLTGPSEIMVTLAEDMVAMLSPADWAMFCKNGTDATSMATVIARAHTGKRKILVGKGVYHGAAPWCTPGPAGILSEDRGHIVYYRDQDPQSLAEAVAAHAGDIAAVFATPFRHETFRDQSEPDATFAREARRLCDAEGAVLVLDEVRAAFRLSRDGAWAALGVKPDLTSIGKVIGNGQPISALVGLEPLRKAASSVYVTGSFWFSAVPMAAAVATLKIIRESDYLERLQRTGRLLREGLAAQAAAHGFALRQTGPVQMPQILFEDDPEMRLGYFWAAAAVRRGVYLHPYHNMFINAALTETDVAQTLEATDAAFTALKAQDRAGLPLERPVVRDRLERAALLSA</sequence>
<dbReference type="Proteomes" id="UP001143330">
    <property type="component" value="Unassembled WGS sequence"/>
</dbReference>
<evidence type="ECO:0000313" key="5">
    <source>
        <dbReference type="Proteomes" id="UP001143330"/>
    </source>
</evidence>
<dbReference type="GO" id="GO:0008483">
    <property type="term" value="F:transaminase activity"/>
    <property type="evidence" value="ECO:0007669"/>
    <property type="project" value="InterPro"/>
</dbReference>
<dbReference type="SUPFAM" id="SSF53383">
    <property type="entry name" value="PLP-dependent transferases"/>
    <property type="match status" value="1"/>
</dbReference>
<dbReference type="Gene3D" id="3.90.1150.10">
    <property type="entry name" value="Aspartate Aminotransferase, domain 1"/>
    <property type="match status" value="1"/>
</dbReference>
<evidence type="ECO:0000256" key="3">
    <source>
        <dbReference type="RuleBase" id="RU003560"/>
    </source>
</evidence>
<dbReference type="PROSITE" id="PS00600">
    <property type="entry name" value="AA_TRANSFER_CLASS_3"/>
    <property type="match status" value="1"/>
</dbReference>
<dbReference type="Gene3D" id="3.40.640.10">
    <property type="entry name" value="Type I PLP-dependent aspartate aminotransferase-like (Major domain)"/>
    <property type="match status" value="1"/>
</dbReference>
<reference evidence="4" key="2">
    <citation type="submission" date="2023-01" db="EMBL/GenBank/DDBJ databases">
        <authorList>
            <person name="Sun Q."/>
            <person name="Evtushenko L."/>
        </authorList>
    </citation>
    <scope>NUCLEOTIDE SEQUENCE</scope>
    <source>
        <strain evidence="4">VKM B-2789</strain>
    </source>
</reference>
<proteinExistence type="inferred from homology"/>
<dbReference type="Pfam" id="PF00202">
    <property type="entry name" value="Aminotran_3"/>
    <property type="match status" value="2"/>
</dbReference>
<evidence type="ECO:0000256" key="1">
    <source>
        <dbReference type="ARBA" id="ARBA00001933"/>
    </source>
</evidence>
<comment type="cofactor">
    <cofactor evidence="1">
        <name>pyridoxal 5'-phosphate</name>
        <dbReference type="ChEBI" id="CHEBI:597326"/>
    </cofactor>
</comment>
<keyword evidence="5" id="KW-1185">Reference proteome</keyword>
<dbReference type="EMBL" id="BSFM01000017">
    <property type="protein sequence ID" value="GLK86135.1"/>
    <property type="molecule type" value="Genomic_DNA"/>
</dbReference>
<protein>
    <submittedName>
        <fullName evidence="4">Glutamate-1-semialdehyde 2,1-aminomutase</fullName>
    </submittedName>
</protein>
<dbReference type="InterPro" id="IPR005814">
    <property type="entry name" value="Aminotrans_3"/>
</dbReference>
<dbReference type="GO" id="GO:0030170">
    <property type="term" value="F:pyridoxal phosphate binding"/>
    <property type="evidence" value="ECO:0007669"/>
    <property type="project" value="InterPro"/>
</dbReference>
<dbReference type="PANTHER" id="PTHR43713">
    <property type="entry name" value="GLUTAMATE-1-SEMIALDEHYDE 2,1-AMINOMUTASE"/>
    <property type="match status" value="1"/>
</dbReference>
<dbReference type="InterPro" id="IPR015424">
    <property type="entry name" value="PyrdxlP-dep_Trfase"/>
</dbReference>
<comment type="caution">
    <text evidence="4">The sequence shown here is derived from an EMBL/GenBank/DDBJ whole genome shotgun (WGS) entry which is preliminary data.</text>
</comment>
<gene>
    <name evidence="4" type="ORF">GCM10017653_42050</name>
</gene>